<reference evidence="2" key="3">
    <citation type="submission" date="2025-09" db="UniProtKB">
        <authorList>
            <consortium name="Ensembl"/>
        </authorList>
    </citation>
    <scope>IDENTIFICATION</scope>
</reference>
<sequence length="699" mass="80483">MKVTTPSRVLKSPWDYDFLIYDGVIDNTAPDFLAFKEHFNLAWGGIFSLLEHVMKFLRNYAIPEVKIKGNHLVALLPEFELKNKLTRYDFLSVLEDPAHVQMLMNLPGQRYKGQDGETEAAIKIQATWKCYKARKLFLIHRQQKWASGVIAIAWLLHCHKTRLKKILKESRQRHLENFRIRAKHLAANWNRIRTSRRTIIHIPSLGYSQPVREHIADFDIQQNMQLGRLCDILDANVNVIYICSHHMNDELVQYYKKILNLHAAVKSGNLEDRSDLQNRFKIITPEAVNIFPMIEQLSQLITDHLQIQRWLFKMDYEFRGNGTAFCDIPSYLKCYKWVLKESSRYGLEDWRKKWAQEPALVKISEELAGILAQHAQPVNEKRFPTWRKFLQTFLSQGGVIEAFPPTDSVTNLTVDMLIEPNGKISVLSTGDQLHAESPFISSGTTMPQTSVDPQVLMYLCLQIGKACKMKDVVGYFSIDLVTFIDPSTLQQQVWATGLNLAYSDQLALTQLTLYLTNGRLDCSLNTLEVPRFVPKEKKKNNRISALSVPTLATSRYAVMTTQLRHSNLSLVFHYVFLQICRAHGIGYDLEDRQGTVFILYEHLKRDKLGMLTIGEDLQGVLMTFARNLFIIHQEISAPNMQGETNFKTAIADIETILGVTKENKMKFEEEQQSKDDKSLSKPKKWSWDAVHNLLDPGLK</sequence>
<dbReference type="PANTHER" id="PTHR14465:SF0">
    <property type="entry name" value="IQ DOMAIN-CONTAINING PROTEIN H"/>
    <property type="match status" value="1"/>
</dbReference>
<accession>F7GU36</accession>
<dbReference type="SMART" id="SM00015">
    <property type="entry name" value="IQ"/>
    <property type="match status" value="1"/>
</dbReference>
<feature type="domain" description="IQCH-like ATP-grasp" evidence="1">
    <location>
        <begin position="293"/>
        <end position="523"/>
    </location>
</feature>
<dbReference type="Ensembl" id="ENSCJAT00000004054.4">
    <property type="protein sequence ID" value="ENSCJAP00000003847.4"/>
    <property type="gene ID" value="ENSCJAG00000002130.4"/>
</dbReference>
<dbReference type="PANTHER" id="PTHR14465">
    <property type="entry name" value="IQ DOMAIN-CONTAINING PROTEIN H"/>
    <property type="match status" value="1"/>
</dbReference>
<proteinExistence type="predicted"/>
<keyword evidence="3" id="KW-1185">Reference proteome</keyword>
<dbReference type="AlphaFoldDB" id="F7GU36"/>
<reference evidence="2" key="1">
    <citation type="submission" date="2009-03" db="EMBL/GenBank/DDBJ databases">
        <authorList>
            <person name="Warren W."/>
            <person name="Ye L."/>
            <person name="Minx P."/>
            <person name="Worley K."/>
            <person name="Gibbs R."/>
            <person name="Wilson R.K."/>
        </authorList>
    </citation>
    <scope>NUCLEOTIDE SEQUENCE [LARGE SCALE GENOMIC DNA]</scope>
</reference>
<dbReference type="CDD" id="cd23767">
    <property type="entry name" value="IQCD"/>
    <property type="match status" value="1"/>
</dbReference>
<dbReference type="Pfam" id="PF24923">
    <property type="entry name" value="ATP-grasp_IQCH"/>
    <property type="match status" value="1"/>
</dbReference>
<organism evidence="2 3">
    <name type="scientific">Callithrix jacchus</name>
    <name type="common">White-tufted-ear marmoset</name>
    <name type="synonym">Simia Jacchus</name>
    <dbReference type="NCBI Taxonomy" id="9483"/>
    <lineage>
        <taxon>Eukaryota</taxon>
        <taxon>Metazoa</taxon>
        <taxon>Chordata</taxon>
        <taxon>Craniata</taxon>
        <taxon>Vertebrata</taxon>
        <taxon>Euteleostomi</taxon>
        <taxon>Mammalia</taxon>
        <taxon>Eutheria</taxon>
        <taxon>Euarchontoglires</taxon>
        <taxon>Primates</taxon>
        <taxon>Haplorrhini</taxon>
        <taxon>Platyrrhini</taxon>
        <taxon>Cebidae</taxon>
        <taxon>Callitrichinae</taxon>
        <taxon>Callithrix</taxon>
        <taxon>Callithrix</taxon>
    </lineage>
</organism>
<protein>
    <submittedName>
        <fullName evidence="2">IQ motif containing H</fullName>
    </submittedName>
</protein>
<dbReference type="Pfam" id="PF00612">
    <property type="entry name" value="IQ"/>
    <property type="match status" value="1"/>
</dbReference>
<evidence type="ECO:0000313" key="2">
    <source>
        <dbReference type="Ensembl" id="ENSCJAP00000003847.4"/>
    </source>
</evidence>
<evidence type="ECO:0000313" key="3">
    <source>
        <dbReference type="Proteomes" id="UP000008225"/>
    </source>
</evidence>
<dbReference type="GeneTree" id="ENSGT00390000008908"/>
<dbReference type="InterPro" id="IPR000048">
    <property type="entry name" value="IQ_motif_EF-hand-BS"/>
</dbReference>
<dbReference type="InterPro" id="IPR038752">
    <property type="entry name" value="IQCH"/>
</dbReference>
<reference evidence="2" key="2">
    <citation type="submission" date="2025-08" db="UniProtKB">
        <authorList>
            <consortium name="Ensembl"/>
        </authorList>
    </citation>
    <scope>IDENTIFICATION</scope>
</reference>
<evidence type="ECO:0000259" key="1">
    <source>
        <dbReference type="Pfam" id="PF24923"/>
    </source>
</evidence>
<dbReference type="InterPro" id="IPR056855">
    <property type="entry name" value="ATP-grasp_IQCH"/>
</dbReference>
<name>F7GU36_CALJA</name>
<dbReference type="Proteomes" id="UP000008225">
    <property type="component" value="Chromosome 10"/>
</dbReference>
<gene>
    <name evidence="2" type="primary">IQCH</name>
</gene>
<dbReference type="PROSITE" id="PS50096">
    <property type="entry name" value="IQ"/>
    <property type="match status" value="1"/>
</dbReference>